<name>A0A4D9DGB5_9SAUR</name>
<dbReference type="InterPro" id="IPR005786">
    <property type="entry name" value="B_amino_transII"/>
</dbReference>
<keyword evidence="10" id="KW-0443">Lipid metabolism</keyword>
<evidence type="ECO:0000256" key="11">
    <source>
        <dbReference type="ARBA" id="ARBA00023128"/>
    </source>
</evidence>
<dbReference type="GO" id="GO:0009099">
    <property type="term" value="P:L-valine biosynthetic process"/>
    <property type="evidence" value="ECO:0007669"/>
    <property type="project" value="TreeGrafter"/>
</dbReference>
<dbReference type="GO" id="GO:0004084">
    <property type="term" value="F:branched-chain-amino-acid transaminase activity"/>
    <property type="evidence" value="ECO:0007669"/>
    <property type="project" value="UniProtKB-EC"/>
</dbReference>
<evidence type="ECO:0000256" key="7">
    <source>
        <dbReference type="ARBA" id="ARBA00022898"/>
    </source>
</evidence>
<evidence type="ECO:0000256" key="1">
    <source>
        <dbReference type="ARBA" id="ARBA00001933"/>
    </source>
</evidence>
<comment type="catalytic activity">
    <reaction evidence="16">
        <text>L-valine + 2-oxoglutarate = 3-methyl-2-oxobutanoate + L-glutamate</text>
        <dbReference type="Rhea" id="RHEA:24813"/>
        <dbReference type="ChEBI" id="CHEBI:11851"/>
        <dbReference type="ChEBI" id="CHEBI:16810"/>
        <dbReference type="ChEBI" id="CHEBI:29985"/>
        <dbReference type="ChEBI" id="CHEBI:57762"/>
        <dbReference type="EC" id="2.6.1.42"/>
    </reaction>
</comment>
<evidence type="ECO:0000256" key="9">
    <source>
        <dbReference type="ARBA" id="ARBA00022990"/>
    </source>
</evidence>
<dbReference type="InterPro" id="IPR018300">
    <property type="entry name" value="Aminotrans_IV_CS"/>
</dbReference>
<sequence length="258" mass="28046">MERMSRSAARASLPDWVPHSDSASLYIRPTFIGTEPSLGVSRPGHALLYVILSPVGAYFASGPMGAVGLLAEPRYVRAWVGGVGDYKMGGNYAPTILVQDEAGRVGCQQALWLYGDDHQITEVGTMNIFLFWTDPQGDLELVTPPLNGIILPGVTRQSLLDLGRKWAAPLHNSSPLYQFDGQVRLRHLYTANAHTQLFLEITPQGEVRGAPDQTPYKLHLSAHTPAAFAVVGGVGLELGDISQGSAWHSCGKRWMDLE</sequence>
<keyword evidence="5 16" id="KW-0032">Aminotransferase</keyword>
<dbReference type="PROSITE" id="PS00770">
    <property type="entry name" value="AA_TRANSFER_CLASS_4"/>
    <property type="match status" value="1"/>
</dbReference>
<accession>A0A4D9DGB5</accession>
<dbReference type="InterPro" id="IPR001544">
    <property type="entry name" value="Aminotrans_IV"/>
</dbReference>
<evidence type="ECO:0000313" key="17">
    <source>
        <dbReference type="EMBL" id="TFJ96028.1"/>
    </source>
</evidence>
<keyword evidence="12 16" id="KW-0100">Branched-chain amino acid biosynthesis</keyword>
<comment type="caution">
    <text evidence="17">The sequence shown here is derived from an EMBL/GenBank/DDBJ whole genome shotgun (WGS) entry which is preliminary data.</text>
</comment>
<evidence type="ECO:0000256" key="2">
    <source>
        <dbReference type="ARBA" id="ARBA00004173"/>
    </source>
</evidence>
<dbReference type="STRING" id="55544.A0A4D9DGB5"/>
<keyword evidence="7 15" id="KW-0663">Pyridoxal phosphate</keyword>
<evidence type="ECO:0000256" key="15">
    <source>
        <dbReference type="RuleBase" id="RU004516"/>
    </source>
</evidence>
<comment type="cofactor">
    <cofactor evidence="1 15">
        <name>pyridoxal 5'-phosphate</name>
        <dbReference type="ChEBI" id="CHEBI:597326"/>
    </cofactor>
</comment>
<dbReference type="Pfam" id="PF01063">
    <property type="entry name" value="Aminotran_4"/>
    <property type="match status" value="1"/>
</dbReference>
<comment type="function">
    <text evidence="13">Catalyzes the first reaction in the catabolism of the essential branched chain amino acids leucine, isoleucine, and valine. May also function as a transporter of branched chain alpha-keto acids.</text>
</comment>
<comment type="similarity">
    <text evidence="3 14">Belongs to the class-IV pyridoxal-phosphate-dependent aminotransferase family.</text>
</comment>
<dbReference type="GO" id="GO:0009098">
    <property type="term" value="P:L-leucine biosynthetic process"/>
    <property type="evidence" value="ECO:0007669"/>
    <property type="project" value="TreeGrafter"/>
</dbReference>
<evidence type="ECO:0000256" key="5">
    <source>
        <dbReference type="ARBA" id="ARBA00022576"/>
    </source>
</evidence>
<evidence type="ECO:0000256" key="10">
    <source>
        <dbReference type="ARBA" id="ARBA00023098"/>
    </source>
</evidence>
<evidence type="ECO:0000313" key="18">
    <source>
        <dbReference type="Proteomes" id="UP000297703"/>
    </source>
</evidence>
<dbReference type="InterPro" id="IPR043132">
    <property type="entry name" value="BCAT-like_C"/>
</dbReference>
<comment type="subcellular location">
    <subcellularLocation>
        <location evidence="2">Mitochondrion</location>
    </subcellularLocation>
</comment>
<dbReference type="InterPro" id="IPR008996">
    <property type="entry name" value="IL1/FGF"/>
</dbReference>
<comment type="catalytic activity">
    <reaction evidence="16">
        <text>L-leucine + 2-oxoglutarate = 4-methyl-2-oxopentanoate + L-glutamate</text>
        <dbReference type="Rhea" id="RHEA:18321"/>
        <dbReference type="ChEBI" id="CHEBI:16810"/>
        <dbReference type="ChEBI" id="CHEBI:17865"/>
        <dbReference type="ChEBI" id="CHEBI:29985"/>
        <dbReference type="ChEBI" id="CHEBI:57427"/>
        <dbReference type="EC" id="2.6.1.42"/>
    </reaction>
</comment>
<dbReference type="GO" id="GO:0006629">
    <property type="term" value="P:lipid metabolic process"/>
    <property type="evidence" value="ECO:0007669"/>
    <property type="project" value="UniProtKB-KW"/>
</dbReference>
<dbReference type="InterPro" id="IPR043131">
    <property type="entry name" value="BCAT-like_N"/>
</dbReference>
<evidence type="ECO:0000256" key="16">
    <source>
        <dbReference type="RuleBase" id="RU004517"/>
    </source>
</evidence>
<dbReference type="EMBL" id="QXTE01000851">
    <property type="protein sequence ID" value="TFJ96028.1"/>
    <property type="molecule type" value="Genomic_DNA"/>
</dbReference>
<proteinExistence type="inferred from homology"/>
<evidence type="ECO:0000256" key="3">
    <source>
        <dbReference type="ARBA" id="ARBA00009320"/>
    </source>
</evidence>
<keyword evidence="18" id="KW-1185">Reference proteome</keyword>
<organism evidence="17 18">
    <name type="scientific">Platysternon megacephalum</name>
    <name type="common">big-headed turtle</name>
    <dbReference type="NCBI Taxonomy" id="55544"/>
    <lineage>
        <taxon>Eukaryota</taxon>
        <taxon>Metazoa</taxon>
        <taxon>Chordata</taxon>
        <taxon>Craniata</taxon>
        <taxon>Vertebrata</taxon>
        <taxon>Euteleostomi</taxon>
        <taxon>Archelosauria</taxon>
        <taxon>Testudinata</taxon>
        <taxon>Testudines</taxon>
        <taxon>Cryptodira</taxon>
        <taxon>Durocryptodira</taxon>
        <taxon>Testudinoidea</taxon>
        <taxon>Platysternidae</taxon>
        <taxon>Platysternon</taxon>
    </lineage>
</organism>
<evidence type="ECO:0000256" key="13">
    <source>
        <dbReference type="ARBA" id="ARBA00045431"/>
    </source>
</evidence>
<dbReference type="PANTHER" id="PTHR11825:SF39">
    <property type="entry name" value="BRANCHED-CHAIN-AMINO-ACID AMINOTRANSFERASE, MITOCHONDRIAL"/>
    <property type="match status" value="1"/>
</dbReference>
<evidence type="ECO:0000256" key="12">
    <source>
        <dbReference type="ARBA" id="ARBA00023304"/>
    </source>
</evidence>
<keyword evidence="16" id="KW-0028">Amino-acid biosynthesis</keyword>
<keyword evidence="8" id="KW-0809">Transit peptide</keyword>
<gene>
    <name evidence="17" type="ORF">DR999_PMT22222</name>
</gene>
<evidence type="ECO:0000256" key="8">
    <source>
        <dbReference type="ARBA" id="ARBA00022946"/>
    </source>
</evidence>
<dbReference type="GO" id="GO:0005739">
    <property type="term" value="C:mitochondrion"/>
    <property type="evidence" value="ECO:0007669"/>
    <property type="project" value="UniProtKB-SubCell"/>
</dbReference>
<evidence type="ECO:0000256" key="4">
    <source>
        <dbReference type="ARBA" id="ARBA00011738"/>
    </source>
</evidence>
<keyword evidence="9" id="KW-0007">Acetylation</keyword>
<comment type="catalytic activity">
    <reaction evidence="16">
        <text>L-isoleucine + 2-oxoglutarate = (S)-3-methyl-2-oxopentanoate + L-glutamate</text>
        <dbReference type="Rhea" id="RHEA:24801"/>
        <dbReference type="ChEBI" id="CHEBI:16810"/>
        <dbReference type="ChEBI" id="CHEBI:29985"/>
        <dbReference type="ChEBI" id="CHEBI:35146"/>
        <dbReference type="ChEBI" id="CHEBI:58045"/>
        <dbReference type="EC" id="2.6.1.42"/>
    </reaction>
</comment>
<evidence type="ECO:0000256" key="14">
    <source>
        <dbReference type="RuleBase" id="RU004106"/>
    </source>
</evidence>
<reference evidence="17 18" key="2">
    <citation type="submission" date="2019-04" db="EMBL/GenBank/DDBJ databases">
        <title>The genome sequence of big-headed turtle.</title>
        <authorList>
            <person name="Gong S."/>
        </authorList>
    </citation>
    <scope>NUCLEOTIDE SEQUENCE [LARGE SCALE GENOMIC DNA]</scope>
    <source>
        <strain evidence="17">DO16091913</strain>
        <tissue evidence="17">Muscle</tissue>
    </source>
</reference>
<dbReference type="SUPFAM" id="SSF56752">
    <property type="entry name" value="D-aminoacid aminotransferase-like PLP-dependent enzymes"/>
    <property type="match status" value="1"/>
</dbReference>
<protein>
    <recommendedName>
        <fullName evidence="16">Branched-chain-amino-acid aminotransferase</fullName>
        <ecNumber evidence="16">2.6.1.42</ecNumber>
    </recommendedName>
</protein>
<dbReference type="SUPFAM" id="SSF50353">
    <property type="entry name" value="Cytokine"/>
    <property type="match status" value="1"/>
</dbReference>
<evidence type="ECO:0000256" key="6">
    <source>
        <dbReference type="ARBA" id="ARBA00022679"/>
    </source>
</evidence>
<comment type="subunit">
    <text evidence="4">Homodimer.</text>
</comment>
<dbReference type="PANTHER" id="PTHR11825">
    <property type="entry name" value="SUBGROUP IIII AMINOTRANSFERASE"/>
    <property type="match status" value="1"/>
</dbReference>
<dbReference type="EC" id="2.6.1.42" evidence="16"/>
<dbReference type="Proteomes" id="UP000297703">
    <property type="component" value="Unassembled WGS sequence"/>
</dbReference>
<dbReference type="Gene3D" id="3.30.470.10">
    <property type="match status" value="1"/>
</dbReference>
<dbReference type="Gene3D" id="3.20.10.10">
    <property type="entry name" value="D-amino Acid Aminotransferase, subunit A, domain 2"/>
    <property type="match status" value="1"/>
</dbReference>
<reference evidence="17 18" key="1">
    <citation type="submission" date="2019-04" db="EMBL/GenBank/DDBJ databases">
        <title>Draft genome of the big-headed turtle Platysternon megacephalum.</title>
        <authorList>
            <person name="Gong S."/>
        </authorList>
    </citation>
    <scope>NUCLEOTIDE SEQUENCE [LARGE SCALE GENOMIC DNA]</scope>
    <source>
        <strain evidence="17">DO16091913</strain>
        <tissue evidence="17">Muscle</tissue>
    </source>
</reference>
<dbReference type="OrthoDB" id="1732691at2759"/>
<dbReference type="AlphaFoldDB" id="A0A4D9DGB5"/>
<keyword evidence="11" id="KW-0496">Mitochondrion</keyword>
<dbReference type="InterPro" id="IPR036038">
    <property type="entry name" value="Aminotransferase-like"/>
</dbReference>
<keyword evidence="6 16" id="KW-0808">Transferase</keyword>